<dbReference type="Proteomes" id="UP000437068">
    <property type="component" value="Unassembled WGS sequence"/>
</dbReference>
<evidence type="ECO:0000313" key="6">
    <source>
        <dbReference type="EMBL" id="KAE9113782.1"/>
    </source>
</evidence>
<dbReference type="Proteomes" id="UP000440367">
    <property type="component" value="Unassembled WGS sequence"/>
</dbReference>
<accession>A0A6A3E2K1</accession>
<name>A0A6A3E2K1_9STRA</name>
<dbReference type="EMBL" id="QXGD01001731">
    <property type="protein sequence ID" value="KAE9200132.1"/>
    <property type="molecule type" value="Genomic_DNA"/>
</dbReference>
<evidence type="ECO:0000313" key="19">
    <source>
        <dbReference type="Proteomes" id="UP000488956"/>
    </source>
</evidence>
<gene>
    <name evidence="10" type="ORF">PF001_g19870</name>
    <name evidence="9" type="ORF">PF002_g21927</name>
    <name evidence="8" type="ORF">PF004_g19566</name>
    <name evidence="7" type="ORF">PF005_g20690</name>
    <name evidence="6" type="ORF">PF006_g19661</name>
    <name evidence="5" type="ORF">PF007_g20748</name>
    <name evidence="2" type="ORF">PF009_g21728</name>
    <name evidence="4" type="ORF">PF010_g20134</name>
    <name evidence="3" type="ORF">PF011_g19394</name>
</gene>
<evidence type="ECO:0000313" key="11">
    <source>
        <dbReference type="Proteomes" id="UP000429523"/>
    </source>
</evidence>
<dbReference type="PANTHER" id="PTHR13510">
    <property type="entry name" value="FYVE-FINGER-CONTAINING RAB5 EFFECTOR PROTEIN RABENOSYN-5-RELATED"/>
    <property type="match status" value="1"/>
</dbReference>
<evidence type="ECO:0000313" key="10">
    <source>
        <dbReference type="EMBL" id="KAE9289802.1"/>
    </source>
</evidence>
<evidence type="ECO:0000313" key="15">
    <source>
        <dbReference type="Proteomes" id="UP000440732"/>
    </source>
</evidence>
<dbReference type="EMBL" id="QXGF01001736">
    <property type="protein sequence ID" value="KAE8928119.1"/>
    <property type="molecule type" value="Genomic_DNA"/>
</dbReference>
<evidence type="ECO:0000313" key="5">
    <source>
        <dbReference type="EMBL" id="KAE9086502.1"/>
    </source>
</evidence>
<dbReference type="PANTHER" id="PTHR13510:SF44">
    <property type="entry name" value="RABENOSYN-5"/>
    <property type="match status" value="1"/>
</dbReference>
<dbReference type="Proteomes" id="UP000441208">
    <property type="component" value="Unassembled WGS sequence"/>
</dbReference>
<comment type="caution">
    <text evidence="2">The sequence shown here is derived from an EMBL/GenBank/DDBJ whole genome shotgun (WGS) entry which is preliminary data.</text>
</comment>
<evidence type="ECO:0000313" key="8">
    <source>
        <dbReference type="EMBL" id="KAE9198331.1"/>
    </source>
</evidence>
<organism evidence="2 11">
    <name type="scientific">Phytophthora fragariae</name>
    <dbReference type="NCBI Taxonomy" id="53985"/>
    <lineage>
        <taxon>Eukaryota</taxon>
        <taxon>Sar</taxon>
        <taxon>Stramenopiles</taxon>
        <taxon>Oomycota</taxon>
        <taxon>Peronosporomycetes</taxon>
        <taxon>Peronosporales</taxon>
        <taxon>Peronosporaceae</taxon>
        <taxon>Phytophthora</taxon>
    </lineage>
</organism>
<dbReference type="EMBL" id="QXGE01001660">
    <property type="protein sequence ID" value="KAE9289802.1"/>
    <property type="molecule type" value="Genomic_DNA"/>
</dbReference>
<dbReference type="AlphaFoldDB" id="A0A6A3E2K1"/>
<evidence type="ECO:0000313" key="4">
    <source>
        <dbReference type="EMBL" id="KAE9086310.1"/>
    </source>
</evidence>
<dbReference type="Proteomes" id="UP000476176">
    <property type="component" value="Unassembled WGS sequence"/>
</dbReference>
<evidence type="ECO:0000313" key="14">
    <source>
        <dbReference type="Proteomes" id="UP000440367"/>
    </source>
</evidence>
<evidence type="ECO:0000313" key="9">
    <source>
        <dbReference type="EMBL" id="KAE9200132.1"/>
    </source>
</evidence>
<reference evidence="11 12" key="1">
    <citation type="submission" date="2018-08" db="EMBL/GenBank/DDBJ databases">
        <title>Genomic investigation of the strawberry pathogen Phytophthora fragariae indicates pathogenicity is determined by transcriptional variation in three key races.</title>
        <authorList>
            <person name="Adams T.M."/>
            <person name="Armitage A.D."/>
            <person name="Sobczyk M.K."/>
            <person name="Bates H.J."/>
            <person name="Dunwell J.M."/>
            <person name="Nellist C.F."/>
            <person name="Harrison R.J."/>
        </authorList>
    </citation>
    <scope>NUCLEOTIDE SEQUENCE [LARGE SCALE GENOMIC DNA]</scope>
    <source>
        <strain evidence="10 13">A4</strain>
        <strain evidence="9 14">BC-1</strain>
        <strain evidence="8 18">BC-23</strain>
        <strain evidence="7 12">NOV-27</strain>
        <strain evidence="6 15">NOV-5</strain>
        <strain evidence="5 16">NOV-71</strain>
        <strain evidence="2 11">NOV-9</strain>
        <strain evidence="4 19">ONT-3</strain>
        <strain evidence="3 17">SCRP245</strain>
    </source>
</reference>
<dbReference type="Proteomes" id="UP000429523">
    <property type="component" value="Unassembled WGS sequence"/>
</dbReference>
<dbReference type="Proteomes" id="UP000488956">
    <property type="component" value="Unassembled WGS sequence"/>
</dbReference>
<evidence type="ECO:0000313" key="16">
    <source>
        <dbReference type="Proteomes" id="UP000441208"/>
    </source>
</evidence>
<dbReference type="EMBL" id="QXGA01001647">
    <property type="protein sequence ID" value="KAE9113782.1"/>
    <property type="molecule type" value="Genomic_DNA"/>
</dbReference>
<evidence type="ECO:0000313" key="13">
    <source>
        <dbReference type="Proteomes" id="UP000437068"/>
    </source>
</evidence>
<dbReference type="EMBL" id="QXFW01001641">
    <property type="protein sequence ID" value="KAE8987889.1"/>
    <property type="molecule type" value="Genomic_DNA"/>
</dbReference>
<dbReference type="InterPro" id="IPR052727">
    <property type="entry name" value="Rab4/Rab5_effector"/>
</dbReference>
<dbReference type="Proteomes" id="UP000440732">
    <property type="component" value="Unassembled WGS sequence"/>
</dbReference>
<feature type="region of interest" description="Disordered" evidence="1">
    <location>
        <begin position="73"/>
        <end position="98"/>
    </location>
</feature>
<evidence type="ECO:0000313" key="17">
    <source>
        <dbReference type="Proteomes" id="UP000460718"/>
    </source>
</evidence>
<evidence type="ECO:0000313" key="18">
    <source>
        <dbReference type="Proteomes" id="UP000476176"/>
    </source>
</evidence>
<sequence length="111" mass="12984">MPKDWFAENPYPGLRLSEDVKHQLGDLVNGFLEGYFRKYEEFVSIDNRRVDEQWWKHLKSKDDLHVYEDRSCRESEHNREPPCSPVISQSAPTKSDMPEMLRVGTVLGQGC</sequence>
<dbReference type="Proteomes" id="UP000433483">
    <property type="component" value="Unassembled WGS sequence"/>
</dbReference>
<dbReference type="EMBL" id="QXFX01001688">
    <property type="protein sequence ID" value="KAE9086310.1"/>
    <property type="molecule type" value="Genomic_DNA"/>
</dbReference>
<evidence type="ECO:0000313" key="12">
    <source>
        <dbReference type="Proteomes" id="UP000433483"/>
    </source>
</evidence>
<evidence type="ECO:0000313" key="2">
    <source>
        <dbReference type="EMBL" id="KAE8928119.1"/>
    </source>
</evidence>
<dbReference type="Proteomes" id="UP000460718">
    <property type="component" value="Unassembled WGS sequence"/>
</dbReference>
<protein>
    <submittedName>
        <fullName evidence="2">Uncharacterized protein</fullName>
    </submittedName>
</protein>
<proteinExistence type="predicted"/>
<evidence type="ECO:0000256" key="1">
    <source>
        <dbReference type="SAM" id="MobiDB-lite"/>
    </source>
</evidence>
<evidence type="ECO:0000313" key="7">
    <source>
        <dbReference type="EMBL" id="KAE9186837.1"/>
    </source>
</evidence>
<dbReference type="EMBL" id="QXGC01001667">
    <property type="protein sequence ID" value="KAE9198331.1"/>
    <property type="molecule type" value="Genomic_DNA"/>
</dbReference>
<dbReference type="EMBL" id="QXFZ01001689">
    <property type="protein sequence ID" value="KAE9086502.1"/>
    <property type="molecule type" value="Genomic_DNA"/>
</dbReference>
<dbReference type="EMBL" id="QXGB01001699">
    <property type="protein sequence ID" value="KAE9186837.1"/>
    <property type="molecule type" value="Genomic_DNA"/>
</dbReference>
<dbReference type="OrthoDB" id="113058at2759"/>
<evidence type="ECO:0000313" key="3">
    <source>
        <dbReference type="EMBL" id="KAE8987889.1"/>
    </source>
</evidence>
<keyword evidence="12" id="KW-1185">Reference proteome</keyword>